<dbReference type="Gene3D" id="1.20.1280.50">
    <property type="match status" value="1"/>
</dbReference>
<proteinExistence type="predicted"/>
<dbReference type="EMBL" id="KP136319">
    <property type="protein sequence ID" value="AJF97465.1"/>
    <property type="molecule type" value="Genomic_DNA"/>
</dbReference>
<organism evidence="3 4">
    <name type="scientific">Pandoravirus inopinatum</name>
    <dbReference type="NCBI Taxonomy" id="1605721"/>
    <lineage>
        <taxon>Viruses</taxon>
        <taxon>Pandoravirus</taxon>
    </lineage>
</organism>
<dbReference type="SUPFAM" id="SSF82185">
    <property type="entry name" value="Histone H3 K4-specific methyltransferase SET7/9 N-terminal domain"/>
    <property type="match status" value="1"/>
</dbReference>
<dbReference type="PANTHER" id="PTHR12874">
    <property type="entry name" value="F-BOX ONLY PROTEIN 48-RELATED"/>
    <property type="match status" value="1"/>
</dbReference>
<dbReference type="RefSeq" id="YP_009119700.1">
    <property type="nucleotide sequence ID" value="NC_026440.1"/>
</dbReference>
<protein>
    <submittedName>
        <fullName evidence="3">F-box domain protein</fullName>
    </submittedName>
</protein>
<accession>A0A0B5J6R0</accession>
<dbReference type="GeneID" id="23462382"/>
<feature type="domain" description="F-box" evidence="2">
    <location>
        <begin position="77"/>
        <end position="123"/>
    </location>
</feature>
<evidence type="ECO:0000313" key="4">
    <source>
        <dbReference type="Proteomes" id="UP000202511"/>
    </source>
</evidence>
<dbReference type="GO" id="GO:0019005">
    <property type="term" value="C:SCF ubiquitin ligase complex"/>
    <property type="evidence" value="ECO:0007669"/>
    <property type="project" value="TreeGrafter"/>
</dbReference>
<name>A0A0B5J6R0_9VIRU</name>
<dbReference type="PANTHER" id="PTHR12874:SF9">
    <property type="entry name" value="F-BOX ONLY PROTEIN 48"/>
    <property type="match status" value="1"/>
</dbReference>
<dbReference type="Proteomes" id="UP000202511">
    <property type="component" value="Segment"/>
</dbReference>
<evidence type="ECO:0000259" key="2">
    <source>
        <dbReference type="PROSITE" id="PS50181"/>
    </source>
</evidence>
<dbReference type="SUPFAM" id="SSF81383">
    <property type="entry name" value="F-box domain"/>
    <property type="match status" value="1"/>
</dbReference>
<dbReference type="InterPro" id="IPR036047">
    <property type="entry name" value="F-box-like_dom_sf"/>
</dbReference>
<dbReference type="Pfam" id="PF12937">
    <property type="entry name" value="F-box-like"/>
    <property type="match status" value="1"/>
</dbReference>
<dbReference type="PROSITE" id="PS50181">
    <property type="entry name" value="FBOX"/>
    <property type="match status" value="1"/>
</dbReference>
<feature type="region of interest" description="Disordered" evidence="1">
    <location>
        <begin position="53"/>
        <end position="78"/>
    </location>
</feature>
<evidence type="ECO:0000256" key="1">
    <source>
        <dbReference type="SAM" id="MobiDB-lite"/>
    </source>
</evidence>
<reference evidence="3 4" key="1">
    <citation type="journal article" date="2015" name="Parasitol. Res.">
        <title>Viruses in close associations with free-living amoebae.</title>
        <authorList>
            <person name="Scheid P."/>
        </authorList>
    </citation>
    <scope>NUCLEOTIDE SEQUENCE [LARGE SCALE GENOMIC DNA]</scope>
    <source>
        <strain evidence="3">KlaHel</strain>
    </source>
</reference>
<evidence type="ECO:0000313" key="3">
    <source>
        <dbReference type="EMBL" id="AJF97465.1"/>
    </source>
</evidence>
<dbReference type="SMART" id="SM00256">
    <property type="entry name" value="FBOX"/>
    <property type="match status" value="1"/>
</dbReference>
<dbReference type="KEGG" id="vg:23462382"/>
<dbReference type="GO" id="GO:0031146">
    <property type="term" value="P:SCF-dependent proteasomal ubiquitin-dependent protein catabolic process"/>
    <property type="evidence" value="ECO:0007669"/>
    <property type="project" value="TreeGrafter"/>
</dbReference>
<dbReference type="InterPro" id="IPR001810">
    <property type="entry name" value="F-box_dom"/>
</dbReference>
<sequence length="452" mass="51088">MCWPFGRTRPQTASRVVRRARGSLLAKMPNHLCVLGFFPCLVGRTPITRHMQTTDALGHKQKRRRKEPPLCNNNNMAASGDDLPDEILYHMASFMGARQLLAVGGVCRGFRRVAHDPRLWRQLFMRDFAPMYAKNTVDTSQRAGYHKTETWPPEARFLYERADAAILLPPPCESTVGLPAPLARAFAMGKDWLWLYVAHARKAHGRSSGPGFAHCPESHQRLGQHEAWVYDMREKIVVGDWINGKRSGYGVAVELNKTGTVTAWRERFKARTKSWSVCHTFWCAHYRTNRFAFIERCSSGERAWRARGSRAVDGVADWVGATNVLISTDSNGAYVVKPLKAENEHGVVCTVFANGDIQRLRYVDGVLMTEGKFVCSPRCPDACFAGTILRCAWRRSHNYTLSGGGFVVPADPTSEAARLFWKYAERGLLGWRKYDIDQCIRERNGLLLLPEQ</sequence>